<dbReference type="Pfam" id="PF12071">
    <property type="entry name" value="DUF3551"/>
    <property type="match status" value="1"/>
</dbReference>
<evidence type="ECO:0000313" key="2">
    <source>
        <dbReference type="EMBL" id="KRR22315.1"/>
    </source>
</evidence>
<keyword evidence="1" id="KW-0732">Signal</keyword>
<feature type="signal peptide" evidence="1">
    <location>
        <begin position="1"/>
        <end position="24"/>
    </location>
</feature>
<dbReference type="InterPro" id="IPR021937">
    <property type="entry name" value="DUF3551"/>
</dbReference>
<dbReference type="AlphaFoldDB" id="A0A0R3MQT6"/>
<dbReference type="RefSeq" id="WP_057859588.1">
    <property type="nucleotide sequence ID" value="NZ_LLYB01000075.1"/>
</dbReference>
<dbReference type="EMBL" id="LLYB01000075">
    <property type="protein sequence ID" value="KRR22315.1"/>
    <property type="molecule type" value="Genomic_DNA"/>
</dbReference>
<dbReference type="OrthoDB" id="8240289at2"/>
<evidence type="ECO:0000256" key="1">
    <source>
        <dbReference type="SAM" id="SignalP"/>
    </source>
</evidence>
<evidence type="ECO:0008006" key="4">
    <source>
        <dbReference type="Google" id="ProtNLM"/>
    </source>
</evidence>
<name>A0A0R3MQT6_9BRAD</name>
<accession>A0A0R3MQT6</accession>
<feature type="chain" id="PRO_5006444414" description="DUF3551 domain-containing protein" evidence="1">
    <location>
        <begin position="25"/>
        <end position="86"/>
    </location>
</feature>
<sequence length="86" mass="9245">MRIVFVAFVTSAVVCLAGISAASAKDYPYCIQGDEFAGGAGECSYWTMAQCQAAASGRTASCTENRSFGTNAEFIDKSRSRRRPHH</sequence>
<dbReference type="Proteomes" id="UP000051660">
    <property type="component" value="Unassembled WGS sequence"/>
</dbReference>
<reference evidence="2 3" key="1">
    <citation type="submission" date="2014-03" db="EMBL/GenBank/DDBJ databases">
        <title>Bradyrhizobium valentinum sp. nov., isolated from effective nodules of Lupinus mariae-josephae, a lupine endemic of basic-lime soils in Eastern Spain.</title>
        <authorList>
            <person name="Duran D."/>
            <person name="Rey L."/>
            <person name="Navarro A."/>
            <person name="Busquets A."/>
            <person name="Imperial J."/>
            <person name="Ruiz-Argueso T."/>
        </authorList>
    </citation>
    <scope>NUCLEOTIDE SEQUENCE [LARGE SCALE GENOMIC DNA]</scope>
    <source>
        <strain evidence="2 3">CCBAU 23086</strain>
    </source>
</reference>
<gene>
    <name evidence="2" type="ORF">CQ14_37775</name>
</gene>
<organism evidence="2 3">
    <name type="scientific">Bradyrhizobium lablabi</name>
    <dbReference type="NCBI Taxonomy" id="722472"/>
    <lineage>
        <taxon>Bacteria</taxon>
        <taxon>Pseudomonadati</taxon>
        <taxon>Pseudomonadota</taxon>
        <taxon>Alphaproteobacteria</taxon>
        <taxon>Hyphomicrobiales</taxon>
        <taxon>Nitrobacteraceae</taxon>
        <taxon>Bradyrhizobium</taxon>
    </lineage>
</organism>
<comment type="caution">
    <text evidence="2">The sequence shown here is derived from an EMBL/GenBank/DDBJ whole genome shotgun (WGS) entry which is preliminary data.</text>
</comment>
<proteinExistence type="predicted"/>
<protein>
    <recommendedName>
        <fullName evidence="4">DUF3551 domain-containing protein</fullName>
    </recommendedName>
</protein>
<evidence type="ECO:0000313" key="3">
    <source>
        <dbReference type="Proteomes" id="UP000051660"/>
    </source>
</evidence>